<evidence type="ECO:0000313" key="9">
    <source>
        <dbReference type="EMBL" id="CAL0323913.1"/>
    </source>
</evidence>
<reference evidence="9 10" key="1">
    <citation type="submission" date="2024-03" db="EMBL/GenBank/DDBJ databases">
        <authorList>
            <person name="Martinez-Hernandez J."/>
        </authorList>
    </citation>
    <scope>NUCLEOTIDE SEQUENCE [LARGE SCALE GENOMIC DNA]</scope>
</reference>
<dbReference type="EMBL" id="CAXHTB010000017">
    <property type="protein sequence ID" value="CAL0323913.1"/>
    <property type="molecule type" value="Genomic_DNA"/>
</dbReference>
<dbReference type="InterPro" id="IPR001005">
    <property type="entry name" value="SANT/Myb"/>
</dbReference>
<evidence type="ECO:0000256" key="7">
    <source>
        <dbReference type="SAM" id="MobiDB-lite"/>
    </source>
</evidence>
<evidence type="ECO:0000256" key="2">
    <source>
        <dbReference type="ARBA" id="ARBA00022473"/>
    </source>
</evidence>
<dbReference type="GO" id="GO:0005634">
    <property type="term" value="C:nucleus"/>
    <property type="evidence" value="ECO:0007669"/>
    <property type="project" value="UniProtKB-SubCell"/>
</dbReference>
<dbReference type="NCBIfam" id="TIGR01557">
    <property type="entry name" value="myb_SHAQKYF"/>
    <property type="match status" value="1"/>
</dbReference>
<keyword evidence="5" id="KW-0804">Transcription</keyword>
<evidence type="ECO:0000256" key="6">
    <source>
        <dbReference type="ARBA" id="ARBA00023242"/>
    </source>
</evidence>
<dbReference type="Proteomes" id="UP001497480">
    <property type="component" value="Unassembled WGS sequence"/>
</dbReference>
<feature type="domain" description="Myb-like" evidence="8">
    <location>
        <begin position="242"/>
        <end position="293"/>
    </location>
</feature>
<comment type="subcellular location">
    <subcellularLocation>
        <location evidence="1">Nucleus</location>
    </subcellularLocation>
</comment>
<dbReference type="PANTHER" id="PTHR31496">
    <property type="entry name" value="TRANSCRIPTION FACTOR KAN2-RELATED"/>
    <property type="match status" value="1"/>
</dbReference>
<protein>
    <recommendedName>
        <fullName evidence="8">Myb-like domain-containing protein</fullName>
    </recommendedName>
</protein>
<evidence type="ECO:0000259" key="8">
    <source>
        <dbReference type="Pfam" id="PF00249"/>
    </source>
</evidence>
<evidence type="ECO:0000313" key="10">
    <source>
        <dbReference type="Proteomes" id="UP001497480"/>
    </source>
</evidence>
<dbReference type="GO" id="GO:0000976">
    <property type="term" value="F:transcription cis-regulatory region binding"/>
    <property type="evidence" value="ECO:0007669"/>
    <property type="project" value="InterPro"/>
</dbReference>
<keyword evidence="3" id="KW-0221">Differentiation</keyword>
<dbReference type="InterPro" id="IPR006447">
    <property type="entry name" value="Myb_dom_plants"/>
</dbReference>
<organism evidence="9 10">
    <name type="scientific">Lupinus luteus</name>
    <name type="common">European yellow lupine</name>
    <dbReference type="NCBI Taxonomy" id="3873"/>
    <lineage>
        <taxon>Eukaryota</taxon>
        <taxon>Viridiplantae</taxon>
        <taxon>Streptophyta</taxon>
        <taxon>Embryophyta</taxon>
        <taxon>Tracheophyta</taxon>
        <taxon>Spermatophyta</taxon>
        <taxon>Magnoliopsida</taxon>
        <taxon>eudicotyledons</taxon>
        <taxon>Gunneridae</taxon>
        <taxon>Pentapetalae</taxon>
        <taxon>rosids</taxon>
        <taxon>fabids</taxon>
        <taxon>Fabales</taxon>
        <taxon>Fabaceae</taxon>
        <taxon>Papilionoideae</taxon>
        <taxon>50 kb inversion clade</taxon>
        <taxon>genistoids sensu lato</taxon>
        <taxon>core genistoids</taxon>
        <taxon>Genisteae</taxon>
        <taxon>Lupinus</taxon>
    </lineage>
</organism>
<keyword evidence="2" id="KW-0217">Developmental protein</keyword>
<dbReference type="Pfam" id="PF00249">
    <property type="entry name" value="Myb_DNA-binding"/>
    <property type="match status" value="1"/>
</dbReference>
<evidence type="ECO:0000256" key="3">
    <source>
        <dbReference type="ARBA" id="ARBA00022782"/>
    </source>
</evidence>
<evidence type="ECO:0000256" key="4">
    <source>
        <dbReference type="ARBA" id="ARBA00023015"/>
    </source>
</evidence>
<dbReference type="PANTHER" id="PTHR31496:SF58">
    <property type="entry name" value="MYB-LIKE DNA-BINDING DOMAIN, SHAQKYF CLASS PROTEIN"/>
    <property type="match status" value="1"/>
</dbReference>
<dbReference type="GO" id="GO:0006355">
    <property type="term" value="P:regulation of DNA-templated transcription"/>
    <property type="evidence" value="ECO:0007669"/>
    <property type="project" value="InterPro"/>
</dbReference>
<comment type="caution">
    <text evidence="9">The sequence shown here is derived from an EMBL/GenBank/DDBJ whole genome shotgun (WGS) entry which is preliminary data.</text>
</comment>
<dbReference type="AlphaFoldDB" id="A0AAV1XQK8"/>
<evidence type="ECO:0000256" key="5">
    <source>
        <dbReference type="ARBA" id="ARBA00023163"/>
    </source>
</evidence>
<dbReference type="Gene3D" id="1.10.10.60">
    <property type="entry name" value="Homeodomain-like"/>
    <property type="match status" value="1"/>
</dbReference>
<sequence>MPQNKSFFSSQNQIHDLSLNMSLPYTSAPSSICIEGVSSSSSSSPFDIWKTETDEGAAFKSHSDSSMTSIRGINPHITTSIQLSLSNNNPTSTTPSVVESPRRRNLVRSIRESQVTTTTNHGITRPFNGTLLYTSNFPSSSENNSSIERINSKFSPYAAPYSNPSKYSASSDFYSDIGVKGVESISRFNGITKESLRSHHEFEYFNHHQTQFGVEGSDFENGFVRSRMWPRLQSKRNTRAPRMRWTSSLHARFLHAVELLGGHERATPKSVLELMDVKDLTLAHVKSHLQMYRTVKNTDKTVPYSDGEDFMSLTPPVNQNNVDYNSSNLCGNSSSRSKGACMQVNSQDLNELSSEEILSSQHIGKLSKGSNYIQSRSFKDQNLDSQNLSLDFTLGRSNWHDNEHD</sequence>
<feature type="compositionally biased region" description="Polar residues" evidence="7">
    <location>
        <begin position="83"/>
        <end position="97"/>
    </location>
</feature>
<proteinExistence type="predicted"/>
<feature type="region of interest" description="Disordered" evidence="7">
    <location>
        <begin position="83"/>
        <end position="104"/>
    </location>
</feature>
<dbReference type="SUPFAM" id="SSF46689">
    <property type="entry name" value="Homeodomain-like"/>
    <property type="match status" value="1"/>
</dbReference>
<evidence type="ECO:0000256" key="1">
    <source>
        <dbReference type="ARBA" id="ARBA00004123"/>
    </source>
</evidence>
<name>A0AAV1XQK8_LUPLU</name>
<dbReference type="FunFam" id="1.10.10.60:FF:000002">
    <property type="entry name" value="Myb family transcription factor"/>
    <property type="match status" value="1"/>
</dbReference>
<keyword evidence="10" id="KW-1185">Reference proteome</keyword>
<dbReference type="GO" id="GO:0010158">
    <property type="term" value="P:abaxial cell fate specification"/>
    <property type="evidence" value="ECO:0007669"/>
    <property type="project" value="InterPro"/>
</dbReference>
<dbReference type="InterPro" id="IPR009057">
    <property type="entry name" value="Homeodomain-like_sf"/>
</dbReference>
<keyword evidence="4" id="KW-0805">Transcription regulation</keyword>
<keyword evidence="6" id="KW-0539">Nucleus</keyword>
<gene>
    <name evidence="9" type="ORF">LLUT_LOCUS24973</name>
</gene>
<accession>A0AAV1XQK8</accession>
<dbReference type="InterPro" id="IPR044847">
    <property type="entry name" value="KAN_fam"/>
</dbReference>